<evidence type="ECO:0008006" key="4">
    <source>
        <dbReference type="Google" id="ProtNLM"/>
    </source>
</evidence>
<dbReference type="Proteomes" id="UP000030645">
    <property type="component" value="Unassembled WGS sequence"/>
</dbReference>
<accession>W9QKX6</accession>
<keyword evidence="1" id="KW-1133">Transmembrane helix</keyword>
<organism evidence="2 3">
    <name type="scientific">Morus notabilis</name>
    <dbReference type="NCBI Taxonomy" id="981085"/>
    <lineage>
        <taxon>Eukaryota</taxon>
        <taxon>Viridiplantae</taxon>
        <taxon>Streptophyta</taxon>
        <taxon>Embryophyta</taxon>
        <taxon>Tracheophyta</taxon>
        <taxon>Spermatophyta</taxon>
        <taxon>Magnoliopsida</taxon>
        <taxon>eudicotyledons</taxon>
        <taxon>Gunneridae</taxon>
        <taxon>Pentapetalae</taxon>
        <taxon>rosids</taxon>
        <taxon>fabids</taxon>
        <taxon>Rosales</taxon>
        <taxon>Moraceae</taxon>
        <taxon>Moreae</taxon>
        <taxon>Morus</taxon>
    </lineage>
</organism>
<gene>
    <name evidence="2" type="ORF">L484_016121</name>
</gene>
<proteinExistence type="predicted"/>
<protein>
    <recommendedName>
        <fullName evidence="4">Transmembrane protein</fullName>
    </recommendedName>
</protein>
<keyword evidence="1" id="KW-0472">Membrane</keyword>
<name>W9QKX6_9ROSA</name>
<keyword evidence="3" id="KW-1185">Reference proteome</keyword>
<keyword evidence="1" id="KW-0812">Transmembrane</keyword>
<evidence type="ECO:0000256" key="1">
    <source>
        <dbReference type="SAM" id="Phobius"/>
    </source>
</evidence>
<evidence type="ECO:0000313" key="2">
    <source>
        <dbReference type="EMBL" id="EXB23109.1"/>
    </source>
</evidence>
<feature type="transmembrane region" description="Helical" evidence="1">
    <location>
        <begin position="37"/>
        <end position="59"/>
    </location>
</feature>
<reference evidence="3" key="1">
    <citation type="submission" date="2013-01" db="EMBL/GenBank/DDBJ databases">
        <title>Draft Genome Sequence of a Mulberry Tree, Morus notabilis C.K. Schneid.</title>
        <authorList>
            <person name="He N."/>
            <person name="Zhao S."/>
        </authorList>
    </citation>
    <scope>NUCLEOTIDE SEQUENCE</scope>
</reference>
<dbReference type="EMBL" id="KE343313">
    <property type="protein sequence ID" value="EXB23109.1"/>
    <property type="molecule type" value="Genomic_DNA"/>
</dbReference>
<evidence type="ECO:0000313" key="3">
    <source>
        <dbReference type="Proteomes" id="UP000030645"/>
    </source>
</evidence>
<sequence>MICIENLGNTDLTIDTNSSPSDCTSNLNKSQNNCIQALFVAMEWVVVVVAGWVDIVILLDWGCL</sequence>
<dbReference type="AlphaFoldDB" id="W9QKX6"/>